<comment type="caution">
    <text evidence="3">The sequence shown here is derived from an EMBL/GenBank/DDBJ whole genome shotgun (WGS) entry which is preliminary data.</text>
</comment>
<dbReference type="Pfam" id="PF06812">
    <property type="entry name" value="ImpA_N"/>
    <property type="match status" value="1"/>
</dbReference>
<accession>A0ABT9A420</accession>
<protein>
    <submittedName>
        <fullName evidence="3">Type VI secretion system ImpA family N-terminal domain-containing protein</fullName>
    </submittedName>
</protein>
<dbReference type="InterPro" id="IPR017740">
    <property type="entry name" value="TssA-like"/>
</dbReference>
<evidence type="ECO:0000259" key="2">
    <source>
        <dbReference type="Pfam" id="PF06812"/>
    </source>
</evidence>
<reference evidence="3" key="1">
    <citation type="submission" date="2023-07" db="EMBL/GenBank/DDBJ databases">
        <authorList>
            <person name="Kim M.K."/>
        </authorList>
    </citation>
    <scope>NUCLEOTIDE SEQUENCE</scope>
    <source>
        <strain evidence="3">CA1-15</strain>
    </source>
</reference>
<evidence type="ECO:0000313" key="3">
    <source>
        <dbReference type="EMBL" id="MDO7844586.1"/>
    </source>
</evidence>
<feature type="compositionally biased region" description="Gly residues" evidence="1">
    <location>
        <begin position="238"/>
        <end position="254"/>
    </location>
</feature>
<dbReference type="EMBL" id="JAUQSZ010000017">
    <property type="protein sequence ID" value="MDO7844586.1"/>
    <property type="molecule type" value="Genomic_DNA"/>
</dbReference>
<dbReference type="RefSeq" id="WP_304562979.1">
    <property type="nucleotide sequence ID" value="NZ_JAUQSZ010000017.1"/>
</dbReference>
<dbReference type="PANTHER" id="PTHR37951">
    <property type="entry name" value="CYTOPLASMIC PROTEIN-RELATED"/>
    <property type="match status" value="1"/>
</dbReference>
<organism evidence="3 4">
    <name type="scientific">Sphingomonas immobilis</name>
    <dbReference type="NCBI Taxonomy" id="3063997"/>
    <lineage>
        <taxon>Bacteria</taxon>
        <taxon>Pseudomonadati</taxon>
        <taxon>Pseudomonadota</taxon>
        <taxon>Alphaproteobacteria</taxon>
        <taxon>Sphingomonadales</taxon>
        <taxon>Sphingomonadaceae</taxon>
        <taxon>Sphingomonas</taxon>
    </lineage>
</organism>
<feature type="region of interest" description="Disordered" evidence="1">
    <location>
        <begin position="226"/>
        <end position="258"/>
    </location>
</feature>
<sequence length="331" mass="35763">MLAEDLLKPVSDDAPTGADLYDDPERQEIEIAFEEDAGSVDWRNIIKLITGQIGRTKDIWLAIYLMRAGAHKSELGTVQAGAEFLAGMFENYWPSMYPQLDDYGFQGRKGPCESLTKIGPFIGPLKRMVLIAHPRLGNFTGEDLIRFNTEGDAADRFGMFRHAVTETDVADLQAALASFDTIRSAIKRCDIVLMANADGDTGTDFNPTYEAIDAIRAGLIPYAGLEPEATPEEDGAADSGGGSSAASGGDGPRIGGRVESRDDVIKAIDAIADYYQRREPGSPIPVALRRVRTWVPMDFMAILRDIAPAGVSEAGAVLLAKPTEESSSSSW</sequence>
<dbReference type="InterPro" id="IPR010657">
    <property type="entry name" value="ImpA_N"/>
</dbReference>
<gene>
    <name evidence="3" type="ORF">Q5H94_19805</name>
</gene>
<evidence type="ECO:0000256" key="1">
    <source>
        <dbReference type="SAM" id="MobiDB-lite"/>
    </source>
</evidence>
<dbReference type="Proteomes" id="UP001176468">
    <property type="component" value="Unassembled WGS sequence"/>
</dbReference>
<evidence type="ECO:0000313" key="4">
    <source>
        <dbReference type="Proteomes" id="UP001176468"/>
    </source>
</evidence>
<keyword evidence="4" id="KW-1185">Reference proteome</keyword>
<feature type="domain" description="ImpA N-terminal" evidence="2">
    <location>
        <begin position="7"/>
        <end position="116"/>
    </location>
</feature>
<name>A0ABT9A420_9SPHN</name>
<dbReference type="PANTHER" id="PTHR37951:SF1">
    <property type="entry name" value="TYPE VI SECRETION SYSTEM COMPONENT TSSA1"/>
    <property type="match status" value="1"/>
</dbReference>
<proteinExistence type="predicted"/>